<proteinExistence type="predicted"/>
<dbReference type="AlphaFoldDB" id="A0AAE4ASU3"/>
<evidence type="ECO:0000313" key="7">
    <source>
        <dbReference type="Proteomes" id="UP001229244"/>
    </source>
</evidence>
<evidence type="ECO:0000256" key="1">
    <source>
        <dbReference type="ARBA" id="ARBA00022692"/>
    </source>
</evidence>
<organism evidence="6 7">
    <name type="scientific">Amorphus orientalis</name>
    <dbReference type="NCBI Taxonomy" id="649198"/>
    <lineage>
        <taxon>Bacteria</taxon>
        <taxon>Pseudomonadati</taxon>
        <taxon>Pseudomonadota</taxon>
        <taxon>Alphaproteobacteria</taxon>
        <taxon>Hyphomicrobiales</taxon>
        <taxon>Amorphaceae</taxon>
        <taxon>Amorphus</taxon>
    </lineage>
</organism>
<feature type="transmembrane region" description="Helical" evidence="4">
    <location>
        <begin position="109"/>
        <end position="132"/>
    </location>
</feature>
<feature type="transmembrane region" description="Helical" evidence="4">
    <location>
        <begin position="144"/>
        <end position="163"/>
    </location>
</feature>
<protein>
    <submittedName>
        <fullName evidence="6">MFS family permease</fullName>
    </submittedName>
</protein>
<comment type="caution">
    <text evidence="6">The sequence shown here is derived from an EMBL/GenBank/DDBJ whole genome shotgun (WGS) entry which is preliminary data.</text>
</comment>
<feature type="transmembrane region" description="Helical" evidence="4">
    <location>
        <begin position="221"/>
        <end position="243"/>
    </location>
</feature>
<feature type="transmembrane region" description="Helical" evidence="4">
    <location>
        <begin position="255"/>
        <end position="277"/>
    </location>
</feature>
<dbReference type="Proteomes" id="UP001229244">
    <property type="component" value="Unassembled WGS sequence"/>
</dbReference>
<dbReference type="EMBL" id="JAUSUL010000001">
    <property type="protein sequence ID" value="MDQ0314339.1"/>
    <property type="molecule type" value="Genomic_DNA"/>
</dbReference>
<dbReference type="InterPro" id="IPR020846">
    <property type="entry name" value="MFS_dom"/>
</dbReference>
<keyword evidence="2 4" id="KW-1133">Transmembrane helix</keyword>
<dbReference type="GO" id="GO:0022857">
    <property type="term" value="F:transmembrane transporter activity"/>
    <property type="evidence" value="ECO:0007669"/>
    <property type="project" value="InterPro"/>
</dbReference>
<feature type="transmembrane region" description="Helical" evidence="4">
    <location>
        <begin position="344"/>
        <end position="364"/>
    </location>
</feature>
<dbReference type="SUPFAM" id="SSF103473">
    <property type="entry name" value="MFS general substrate transporter"/>
    <property type="match status" value="1"/>
</dbReference>
<dbReference type="PROSITE" id="PS50850">
    <property type="entry name" value="MFS"/>
    <property type="match status" value="1"/>
</dbReference>
<dbReference type="InterPro" id="IPR011701">
    <property type="entry name" value="MFS"/>
</dbReference>
<dbReference type="Gene3D" id="1.20.1250.20">
    <property type="entry name" value="MFS general substrate transporter like domains"/>
    <property type="match status" value="1"/>
</dbReference>
<name>A0AAE4ASU3_9HYPH</name>
<evidence type="ECO:0000259" key="5">
    <source>
        <dbReference type="PROSITE" id="PS50850"/>
    </source>
</evidence>
<feature type="transmembrane region" description="Helical" evidence="4">
    <location>
        <begin position="84"/>
        <end position="103"/>
    </location>
</feature>
<gene>
    <name evidence="6" type="ORF">J2S73_000776</name>
</gene>
<keyword evidence="7" id="KW-1185">Reference proteome</keyword>
<feature type="transmembrane region" description="Helical" evidence="4">
    <location>
        <begin position="175"/>
        <end position="193"/>
    </location>
</feature>
<dbReference type="PANTHER" id="PTHR11360">
    <property type="entry name" value="MONOCARBOXYLATE TRANSPORTER"/>
    <property type="match status" value="1"/>
</dbReference>
<dbReference type="InterPro" id="IPR036259">
    <property type="entry name" value="MFS_trans_sf"/>
</dbReference>
<feature type="transmembrane region" description="Helical" evidence="4">
    <location>
        <begin position="376"/>
        <end position="395"/>
    </location>
</feature>
<evidence type="ECO:0000256" key="2">
    <source>
        <dbReference type="ARBA" id="ARBA00022989"/>
    </source>
</evidence>
<evidence type="ECO:0000256" key="3">
    <source>
        <dbReference type="ARBA" id="ARBA00023136"/>
    </source>
</evidence>
<keyword evidence="1 4" id="KW-0812">Transmembrane</keyword>
<keyword evidence="3 4" id="KW-0472">Membrane</keyword>
<accession>A0AAE4ASU3</accession>
<evidence type="ECO:0000313" key="6">
    <source>
        <dbReference type="EMBL" id="MDQ0314339.1"/>
    </source>
</evidence>
<reference evidence="6" key="1">
    <citation type="submission" date="2023-07" db="EMBL/GenBank/DDBJ databases">
        <title>Genomic Encyclopedia of Type Strains, Phase IV (KMG-IV): sequencing the most valuable type-strain genomes for metagenomic binning, comparative biology and taxonomic classification.</title>
        <authorList>
            <person name="Goeker M."/>
        </authorList>
    </citation>
    <scope>NUCLEOTIDE SEQUENCE</scope>
    <source>
        <strain evidence="6">DSM 21202</strain>
    </source>
</reference>
<dbReference type="PANTHER" id="PTHR11360:SF284">
    <property type="entry name" value="EG:103B4.3 PROTEIN-RELATED"/>
    <property type="match status" value="1"/>
</dbReference>
<dbReference type="CDD" id="cd17355">
    <property type="entry name" value="MFS_YcxA_like"/>
    <property type="match status" value="1"/>
</dbReference>
<feature type="domain" description="Major facilitator superfamily (MFS) profile" evidence="5">
    <location>
        <begin position="15"/>
        <end position="400"/>
    </location>
</feature>
<sequence>MSTQSTPAVRPPVPLAVVIFAGCAVAMLSFGERSAFGLFLTPMTEARGWSRETFALALAVQNLVWGAAQPIMGAISDRYGTARVLVVGAILYSVGLYIASIAANPLVLQLGMGISVGVGLAAGSFTIVLAAFGRSVTPARRSIAFGLGTAAGSFGQFLFGPLTQGLIDGVGWERAMVILAVAVLTIVPLAYALKGRAGSDAGVAPQTFREALTEAFGYRSYVLLVFGFFVCGFHLAFIAVHLPPYLSDLGMSPMLGAWALALIGLFNIVGSLSAGAVGARFSKSYSLSALYLARSLIILGFISVPVSQASVLLFAAGMGLLWLSTVPLTSGLVAVMFGPRYMATLFGFVFFSHQIGSFLGVWLGGRIYDQTGSYDLVWWISIALGVFAALVHLPIKDAPAPRLQEPAPAA</sequence>
<evidence type="ECO:0000256" key="4">
    <source>
        <dbReference type="SAM" id="Phobius"/>
    </source>
</evidence>
<feature type="transmembrane region" description="Helical" evidence="4">
    <location>
        <begin position="12"/>
        <end position="30"/>
    </location>
</feature>
<dbReference type="InterPro" id="IPR050327">
    <property type="entry name" value="Proton-linked_MCT"/>
</dbReference>
<dbReference type="Pfam" id="PF07690">
    <property type="entry name" value="MFS_1"/>
    <property type="match status" value="1"/>
</dbReference>